<evidence type="ECO:0000313" key="2">
    <source>
        <dbReference type="EMBL" id="ABA48051.1"/>
    </source>
</evidence>
<dbReference type="HOGENOM" id="CLU_564611_0_0_4"/>
<feature type="region of interest" description="Disordered" evidence="1">
    <location>
        <begin position="22"/>
        <end position="107"/>
    </location>
</feature>
<name>Q3JXK7_BURP1</name>
<organism evidence="2 3">
    <name type="scientific">Burkholderia pseudomallei (strain 1710b)</name>
    <dbReference type="NCBI Taxonomy" id="320372"/>
    <lineage>
        <taxon>Bacteria</taxon>
        <taxon>Pseudomonadati</taxon>
        <taxon>Pseudomonadota</taxon>
        <taxon>Betaproteobacteria</taxon>
        <taxon>Burkholderiales</taxon>
        <taxon>Burkholderiaceae</taxon>
        <taxon>Burkholderia</taxon>
        <taxon>pseudomallei group</taxon>
    </lineage>
</organism>
<evidence type="ECO:0000256" key="1">
    <source>
        <dbReference type="SAM" id="MobiDB-lite"/>
    </source>
</evidence>
<sequence length="483" mass="54572">MAASDASSQPREISWHCCFTEQKKGARYSPERPCPFEGKTRPSRGTSVRPLPLELRRYRIDPPPHVPPERAPRDPRQPDAHEQPDDPDRQHREPVAERDAAEREPGRCGNAHVLLAVVDGDPAADDRYRILAVRHRQVHAAAAIRRHLHVAARDAGHVHARHRSARVRHRHLVAVRALQIERDHVGARDAERVVLARREQLARAITRRVDRQLAALLARIDHALARDDRHAAAVVQVEHVALALDTQLLRVVQRIGGRGARALRILRDLAGLRGLAVRRALAVRLARSAGRAELRRAAAERQDARHGRAEHVVTAERDERDEARHRQRAEEHVAQRQHEHVQQERHEQDQVQQPEARDRADHAHQIAERAPLLPLAEIRLRLQLARELLRFTERGDHVFLGAPGRERVADVLAVIGDDLVDVPFRQAAERLPQPLDECVLLHCRSSPSARVPCNASTPLTSSTKLRHSSSICRRLARPASVIE</sequence>
<feature type="compositionally biased region" description="Basic and acidic residues" evidence="1">
    <location>
        <begin position="54"/>
        <end position="106"/>
    </location>
</feature>
<dbReference type="Proteomes" id="UP000002700">
    <property type="component" value="Chromosome I"/>
</dbReference>
<accession>Q3JXK7</accession>
<proteinExistence type="predicted"/>
<dbReference type="EMBL" id="CP000124">
    <property type="protein sequence ID" value="ABA48051.1"/>
    <property type="molecule type" value="Genomic_DNA"/>
</dbReference>
<feature type="region of interest" description="Disordered" evidence="1">
    <location>
        <begin position="297"/>
        <end position="363"/>
    </location>
</feature>
<evidence type="ECO:0000313" key="3">
    <source>
        <dbReference type="Proteomes" id="UP000002700"/>
    </source>
</evidence>
<gene>
    <name evidence="2" type="ordered locus">BURPS1710b_0281</name>
</gene>
<dbReference type="KEGG" id="bpm:BURPS1710b_0281"/>
<dbReference type="AlphaFoldDB" id="Q3JXK7"/>
<protein>
    <submittedName>
        <fullName evidence="2">Uncharacterized protein</fullName>
    </submittedName>
</protein>
<reference evidence="2 3" key="1">
    <citation type="submission" date="2005-09" db="EMBL/GenBank/DDBJ databases">
        <authorList>
            <person name="Woods D.E."/>
            <person name="Nierman W.C."/>
        </authorList>
    </citation>
    <scope>NUCLEOTIDE SEQUENCE [LARGE SCALE GENOMIC DNA]</scope>
    <source>
        <strain evidence="2 3">1710b</strain>
    </source>
</reference>
<dbReference type="EnsemblBacteria" id="ABA48051">
    <property type="protein sequence ID" value="ABA48051"/>
    <property type="gene ID" value="BURPS1710b_0281"/>
</dbReference>